<proteinExistence type="predicted"/>
<sequence>MNRNIVVILIVAIAAALAAGGGAWWWLSARAPQAAAAPKPAAAPDARFVSMDKVIVMLRGGESATRFMAVDLVFRSNEKQESEVKAQLPFLKSIAVRALSELPADKALAMSIDDYQRLLAKAYAGGFLRERRDAPFSEVMVSKLIIE</sequence>
<dbReference type="Proteomes" id="UP000192721">
    <property type="component" value="Unassembled WGS sequence"/>
</dbReference>
<evidence type="ECO:0000313" key="2">
    <source>
        <dbReference type="Proteomes" id="UP000192721"/>
    </source>
</evidence>
<organism evidence="1 2">
    <name type="scientific">Chromobacterium haemolyticum</name>
    <dbReference type="NCBI Taxonomy" id="394935"/>
    <lineage>
        <taxon>Bacteria</taxon>
        <taxon>Pseudomonadati</taxon>
        <taxon>Pseudomonadota</taxon>
        <taxon>Betaproteobacteria</taxon>
        <taxon>Neisseriales</taxon>
        <taxon>Chromobacteriaceae</taxon>
        <taxon>Chromobacterium</taxon>
    </lineage>
</organism>
<dbReference type="RefSeq" id="WP_043633268.1">
    <property type="nucleotide sequence ID" value="NZ_CP109905.1"/>
</dbReference>
<dbReference type="EMBL" id="MUKV01000009">
    <property type="protein sequence ID" value="OQS41072.1"/>
    <property type="molecule type" value="Genomic_DNA"/>
</dbReference>
<evidence type="ECO:0008006" key="3">
    <source>
        <dbReference type="Google" id="ProtNLM"/>
    </source>
</evidence>
<evidence type="ECO:0000313" key="1">
    <source>
        <dbReference type="EMBL" id="OQS41072.1"/>
    </source>
</evidence>
<name>A0A1W0D2J5_9NEIS</name>
<comment type="caution">
    <text evidence="1">The sequence shown here is derived from an EMBL/GenBank/DDBJ whole genome shotgun (WGS) entry which is preliminary data.</text>
</comment>
<dbReference type="AlphaFoldDB" id="A0A1W0D2J5"/>
<gene>
    <name evidence="1" type="ORF">B0T45_09615</name>
</gene>
<reference evidence="1 2" key="1">
    <citation type="submission" date="2017-02" db="EMBL/GenBank/DDBJ databases">
        <title>Chromobacterium haemolyticum H5244.</title>
        <authorList>
            <person name="Gulvik C.A."/>
        </authorList>
    </citation>
    <scope>NUCLEOTIDE SEQUENCE [LARGE SCALE GENOMIC DNA]</scope>
    <source>
        <strain evidence="1 2">H5244</strain>
    </source>
</reference>
<protein>
    <recommendedName>
        <fullName evidence="3">Flagellar protein FliL</fullName>
    </recommendedName>
</protein>
<accession>A0A1W0D2J5</accession>